<organism evidence="2">
    <name type="scientific">Arundo donax</name>
    <name type="common">Giant reed</name>
    <name type="synonym">Donax arundinaceus</name>
    <dbReference type="NCBI Taxonomy" id="35708"/>
    <lineage>
        <taxon>Eukaryota</taxon>
        <taxon>Viridiplantae</taxon>
        <taxon>Streptophyta</taxon>
        <taxon>Embryophyta</taxon>
        <taxon>Tracheophyta</taxon>
        <taxon>Spermatophyta</taxon>
        <taxon>Magnoliopsida</taxon>
        <taxon>Liliopsida</taxon>
        <taxon>Poales</taxon>
        <taxon>Poaceae</taxon>
        <taxon>PACMAD clade</taxon>
        <taxon>Arundinoideae</taxon>
        <taxon>Arundineae</taxon>
        <taxon>Arundo</taxon>
    </lineage>
</organism>
<reference evidence="2" key="1">
    <citation type="submission" date="2014-09" db="EMBL/GenBank/DDBJ databases">
        <authorList>
            <person name="Magalhaes I.L.F."/>
            <person name="Oliveira U."/>
            <person name="Santos F.R."/>
            <person name="Vidigal T.H.D.A."/>
            <person name="Brescovit A.D."/>
            <person name="Santos A.J."/>
        </authorList>
    </citation>
    <scope>NUCLEOTIDE SEQUENCE</scope>
    <source>
        <tissue evidence="2">Shoot tissue taken approximately 20 cm above the soil surface</tissue>
    </source>
</reference>
<feature type="compositionally biased region" description="Polar residues" evidence="1">
    <location>
        <begin position="58"/>
        <end position="67"/>
    </location>
</feature>
<accession>A0A0A9EX70</accession>
<reference evidence="2" key="2">
    <citation type="journal article" date="2015" name="Data Brief">
        <title>Shoot transcriptome of the giant reed, Arundo donax.</title>
        <authorList>
            <person name="Barrero R.A."/>
            <person name="Guerrero F.D."/>
            <person name="Moolhuijzen P."/>
            <person name="Goolsby J.A."/>
            <person name="Tidwell J."/>
            <person name="Bellgard S.E."/>
            <person name="Bellgard M.I."/>
        </authorList>
    </citation>
    <scope>NUCLEOTIDE SEQUENCE</scope>
    <source>
        <tissue evidence="2">Shoot tissue taken approximately 20 cm above the soil surface</tissue>
    </source>
</reference>
<proteinExistence type="predicted"/>
<name>A0A0A9EX70_ARUDO</name>
<evidence type="ECO:0000256" key="1">
    <source>
        <dbReference type="SAM" id="MobiDB-lite"/>
    </source>
</evidence>
<protein>
    <submittedName>
        <fullName evidence="2">Uncharacterized protein</fullName>
    </submittedName>
</protein>
<dbReference type="EMBL" id="GBRH01197298">
    <property type="protein sequence ID" value="JAE00598.1"/>
    <property type="molecule type" value="Transcribed_RNA"/>
</dbReference>
<evidence type="ECO:0000313" key="2">
    <source>
        <dbReference type="EMBL" id="JAE00598.1"/>
    </source>
</evidence>
<dbReference type="AlphaFoldDB" id="A0A0A9EX70"/>
<sequence length="94" mass="10007">MTASKNPSWRSPRLLPSRSRSKKQEAAPAPHTTVPARPSKNQEHIRRPVLPFAKSPGLSRTRSSSRCTPAAGASTMPARCSTECAAGTCSPGRP</sequence>
<feature type="region of interest" description="Disordered" evidence="1">
    <location>
        <begin position="1"/>
        <end position="94"/>
    </location>
</feature>